<reference evidence="1 2" key="1">
    <citation type="journal article" date="2018" name="PLoS Genet.">
        <title>Population sequencing reveals clonal diversity and ancestral inbreeding in the grapevine cultivar Chardonnay.</title>
        <authorList>
            <person name="Roach M.J."/>
            <person name="Johnson D.L."/>
            <person name="Bohlmann J."/>
            <person name="van Vuuren H.J."/>
            <person name="Jones S.J."/>
            <person name="Pretorius I.S."/>
            <person name="Schmidt S.A."/>
            <person name="Borneman A.R."/>
        </authorList>
    </citation>
    <scope>NUCLEOTIDE SEQUENCE [LARGE SCALE GENOMIC DNA]</scope>
    <source>
        <strain evidence="2">cv. Chardonnay</strain>
        <tissue evidence="1">Leaf</tissue>
    </source>
</reference>
<protein>
    <submittedName>
        <fullName evidence="1">Uncharacterized protein</fullName>
    </submittedName>
</protein>
<dbReference type="Proteomes" id="UP000288805">
    <property type="component" value="Unassembled WGS sequence"/>
</dbReference>
<comment type="caution">
    <text evidence="1">The sequence shown here is derived from an EMBL/GenBank/DDBJ whole genome shotgun (WGS) entry which is preliminary data.</text>
</comment>
<sequence length="41" mass="4885">MVPTIPRLILEELYHQAMAAGFTGIRFECLVYNYKIMEFFK</sequence>
<dbReference type="AlphaFoldDB" id="A0A438DQK3"/>
<gene>
    <name evidence="1" type="ORF">CK203_094947</name>
</gene>
<accession>A0A438DQK3</accession>
<evidence type="ECO:0000313" key="2">
    <source>
        <dbReference type="Proteomes" id="UP000288805"/>
    </source>
</evidence>
<evidence type="ECO:0000313" key="1">
    <source>
        <dbReference type="EMBL" id="RVW37709.1"/>
    </source>
</evidence>
<organism evidence="1 2">
    <name type="scientific">Vitis vinifera</name>
    <name type="common">Grape</name>
    <dbReference type="NCBI Taxonomy" id="29760"/>
    <lineage>
        <taxon>Eukaryota</taxon>
        <taxon>Viridiplantae</taxon>
        <taxon>Streptophyta</taxon>
        <taxon>Embryophyta</taxon>
        <taxon>Tracheophyta</taxon>
        <taxon>Spermatophyta</taxon>
        <taxon>Magnoliopsida</taxon>
        <taxon>eudicotyledons</taxon>
        <taxon>Gunneridae</taxon>
        <taxon>Pentapetalae</taxon>
        <taxon>rosids</taxon>
        <taxon>Vitales</taxon>
        <taxon>Vitaceae</taxon>
        <taxon>Viteae</taxon>
        <taxon>Vitis</taxon>
    </lineage>
</organism>
<proteinExistence type="predicted"/>
<dbReference type="EMBL" id="QGNW01001528">
    <property type="protein sequence ID" value="RVW37709.1"/>
    <property type="molecule type" value="Genomic_DNA"/>
</dbReference>
<name>A0A438DQK3_VITVI</name>